<name>A0AAV2MZ26_9HYME</name>
<sequence length="108" mass="11894">MITCRDGKYQEAISSARNAIDLKIAVDLKIALEIASVRTPKAATGAIVVEIPGGGKEEKAKAFYSKLAEHFANKEGVKVALPVRMAELRIRGLNDSIRRKNWTPPWPH</sequence>
<dbReference type="Proteomes" id="UP001497644">
    <property type="component" value="Unassembled WGS sequence"/>
</dbReference>
<comment type="caution">
    <text evidence="1">The sequence shown here is derived from an EMBL/GenBank/DDBJ whole genome shotgun (WGS) entry which is preliminary data.</text>
</comment>
<reference evidence="1" key="1">
    <citation type="submission" date="2024-04" db="EMBL/GenBank/DDBJ databases">
        <authorList>
            <consortium name="Molecular Ecology Group"/>
        </authorList>
    </citation>
    <scope>NUCLEOTIDE SEQUENCE</scope>
</reference>
<accession>A0AAV2MZ26</accession>
<organism evidence="1 2">
    <name type="scientific">Lasius platythorax</name>
    <dbReference type="NCBI Taxonomy" id="488582"/>
    <lineage>
        <taxon>Eukaryota</taxon>
        <taxon>Metazoa</taxon>
        <taxon>Ecdysozoa</taxon>
        <taxon>Arthropoda</taxon>
        <taxon>Hexapoda</taxon>
        <taxon>Insecta</taxon>
        <taxon>Pterygota</taxon>
        <taxon>Neoptera</taxon>
        <taxon>Endopterygota</taxon>
        <taxon>Hymenoptera</taxon>
        <taxon>Apocrita</taxon>
        <taxon>Aculeata</taxon>
        <taxon>Formicoidea</taxon>
        <taxon>Formicidae</taxon>
        <taxon>Formicinae</taxon>
        <taxon>Lasius</taxon>
        <taxon>Lasius</taxon>
    </lineage>
</organism>
<keyword evidence="2" id="KW-1185">Reference proteome</keyword>
<evidence type="ECO:0000313" key="2">
    <source>
        <dbReference type="Proteomes" id="UP001497644"/>
    </source>
</evidence>
<protein>
    <submittedName>
        <fullName evidence="1">Uncharacterized protein</fullName>
    </submittedName>
</protein>
<proteinExistence type="predicted"/>
<evidence type="ECO:0000313" key="1">
    <source>
        <dbReference type="EMBL" id="CAL1672490.1"/>
    </source>
</evidence>
<dbReference type="AlphaFoldDB" id="A0AAV2MZ26"/>
<dbReference type="EMBL" id="CAXIPU020000600">
    <property type="protein sequence ID" value="CAL1672490.1"/>
    <property type="molecule type" value="Genomic_DNA"/>
</dbReference>
<gene>
    <name evidence="1" type="ORF">LPLAT_LOCUS8294</name>
</gene>